<dbReference type="Gene3D" id="1.20.1250.20">
    <property type="entry name" value="MFS general substrate transporter like domains"/>
    <property type="match status" value="1"/>
</dbReference>
<comment type="caution">
    <text evidence="8">The sequence shown here is derived from an EMBL/GenBank/DDBJ whole genome shotgun (WGS) entry which is preliminary data.</text>
</comment>
<sequence length="750" mass="85251">MAKILRNCYSLDDAIIKTEFGKFNYLLIALSGIVLTSGMLESTSIGMVLPIAECELNLSNSHKGFLGSISYIGIILSSHFWGFFADTRGRKKVLVPALLFAFIFTIISSFATSFWMLTLFRFLNGFCICAAQSIIYAFLGEFHSTEMRAKVMMLASVAYGILSLINPIGAMIFLHHDNWKFHISFLNLNYGTWRMFLVLCSIPSFISAVIMMLFVPESPKFTYSQGDEQATLQILREIYRKNTGKSILEYEVKNLLKDREYGEGNLQKSQGFFKFMWLQTIPLFKNPHIKNTLTACFLQFAICITVNGFWTFFPEIQNKVNLWKSANDGSRSTVCNILDQSANRTLAKMNTNVLIDCTSRLEFDTFINIIILTLLYSIGWLVISFIINYTGKLLIIISIMFVCGVSSVLLIFVNIPSISVYLYVILQAAGLNMTIINASTCELFPTSLRGMAVSISMMIGRIGSALGSNFVGLAIKSYCTYTWLVPAFLLITGGFLTFTIPNITPEQEKCHYEDKKCILNVANHIISKASQGYPEFGLPVFDPLKIDKLNIEQGGNSPVSLKIHLRNFQLIGLSGVKFVSIEGFQKEFDNAKMEFKFTIPTWQIFGPYKFDGRVLILPVQGNGIANLTSCKQTLIICFYYTYRMLFLWLLLDNNEIMMKIITKKVIKEGKAYMQIDKSRLTYTTDRVSFDFSNLFNGNKVLSETTNRFFNDNWKQIHEELKPRFYEAIASIYESLINKVFATIPYDEMFI</sequence>
<protein>
    <recommendedName>
        <fullName evidence="7">Major facilitator superfamily (MFS) profile domain-containing protein</fullName>
    </recommendedName>
</protein>
<dbReference type="EMBL" id="JADBJN010000001">
    <property type="protein sequence ID" value="KAG5684740.1"/>
    <property type="molecule type" value="Genomic_DNA"/>
</dbReference>
<feature type="transmembrane region" description="Helical" evidence="6">
    <location>
        <begin position="481"/>
        <end position="500"/>
    </location>
</feature>
<feature type="transmembrane region" description="Helical" evidence="6">
    <location>
        <begin position="122"/>
        <end position="139"/>
    </location>
</feature>
<keyword evidence="3 6" id="KW-0812">Transmembrane</keyword>
<dbReference type="OrthoDB" id="10262656at2759"/>
<gene>
    <name evidence="8" type="ORF">PVAND_013954</name>
</gene>
<dbReference type="InterPro" id="IPR036259">
    <property type="entry name" value="MFS_trans_sf"/>
</dbReference>
<dbReference type="InterPro" id="IPR010562">
    <property type="entry name" value="Haemolymph_juvenile_hormone-bd"/>
</dbReference>
<name>A0A9J6CS67_POLVA</name>
<organism evidence="8 9">
    <name type="scientific">Polypedilum vanderplanki</name>
    <name type="common">Sleeping chironomid midge</name>
    <dbReference type="NCBI Taxonomy" id="319348"/>
    <lineage>
        <taxon>Eukaryota</taxon>
        <taxon>Metazoa</taxon>
        <taxon>Ecdysozoa</taxon>
        <taxon>Arthropoda</taxon>
        <taxon>Hexapoda</taxon>
        <taxon>Insecta</taxon>
        <taxon>Pterygota</taxon>
        <taxon>Neoptera</taxon>
        <taxon>Endopterygota</taxon>
        <taxon>Diptera</taxon>
        <taxon>Nematocera</taxon>
        <taxon>Chironomoidea</taxon>
        <taxon>Chironomidae</taxon>
        <taxon>Chironominae</taxon>
        <taxon>Polypedilum</taxon>
        <taxon>Polypedilum</taxon>
    </lineage>
</organism>
<dbReference type="InterPro" id="IPR020846">
    <property type="entry name" value="MFS_dom"/>
</dbReference>
<accession>A0A9J6CS67</accession>
<dbReference type="GO" id="GO:0022857">
    <property type="term" value="F:transmembrane transporter activity"/>
    <property type="evidence" value="ECO:0007669"/>
    <property type="project" value="InterPro"/>
</dbReference>
<dbReference type="GO" id="GO:0016020">
    <property type="term" value="C:membrane"/>
    <property type="evidence" value="ECO:0007669"/>
    <property type="project" value="UniProtKB-SubCell"/>
</dbReference>
<dbReference type="Proteomes" id="UP001107558">
    <property type="component" value="Chromosome 1"/>
</dbReference>
<feature type="transmembrane region" description="Helical" evidence="6">
    <location>
        <begin position="64"/>
        <end position="85"/>
    </location>
</feature>
<evidence type="ECO:0000256" key="1">
    <source>
        <dbReference type="ARBA" id="ARBA00004141"/>
    </source>
</evidence>
<keyword evidence="5 6" id="KW-0472">Membrane</keyword>
<dbReference type="PANTHER" id="PTHR23511">
    <property type="entry name" value="SYNAPTIC VESICLE GLYCOPROTEIN 2"/>
    <property type="match status" value="1"/>
</dbReference>
<dbReference type="InterPro" id="IPR011701">
    <property type="entry name" value="MFS"/>
</dbReference>
<feature type="transmembrane region" description="Helical" evidence="6">
    <location>
        <begin position="151"/>
        <end position="173"/>
    </location>
</feature>
<keyword evidence="9" id="KW-1185">Reference proteome</keyword>
<dbReference type="PROSITE" id="PS50850">
    <property type="entry name" value="MFS"/>
    <property type="match status" value="1"/>
</dbReference>
<evidence type="ECO:0000256" key="4">
    <source>
        <dbReference type="ARBA" id="ARBA00022989"/>
    </source>
</evidence>
<dbReference type="Pfam" id="PF07690">
    <property type="entry name" value="MFS_1"/>
    <property type="match status" value="1"/>
</dbReference>
<feature type="transmembrane region" description="Helical" evidence="6">
    <location>
        <begin position="366"/>
        <end position="387"/>
    </location>
</feature>
<reference evidence="8" key="1">
    <citation type="submission" date="2021-03" db="EMBL/GenBank/DDBJ databases">
        <title>Chromosome level genome of the anhydrobiotic midge Polypedilum vanderplanki.</title>
        <authorList>
            <person name="Yoshida Y."/>
            <person name="Kikawada T."/>
            <person name="Gusev O."/>
        </authorList>
    </citation>
    <scope>NUCLEOTIDE SEQUENCE</scope>
    <source>
        <strain evidence="8">NIAS01</strain>
        <tissue evidence="8">Whole body or cell culture</tissue>
    </source>
</reference>
<feature type="transmembrane region" description="Helical" evidence="6">
    <location>
        <begin position="420"/>
        <end position="439"/>
    </location>
</feature>
<evidence type="ECO:0000256" key="6">
    <source>
        <dbReference type="SAM" id="Phobius"/>
    </source>
</evidence>
<comment type="subcellular location">
    <subcellularLocation>
        <location evidence="1">Membrane</location>
        <topology evidence="1">Multi-pass membrane protein</topology>
    </subcellularLocation>
</comment>
<feature type="transmembrane region" description="Helical" evidence="6">
    <location>
        <begin position="451"/>
        <end position="474"/>
    </location>
</feature>
<feature type="domain" description="Major facilitator superfamily (MFS) profile" evidence="7">
    <location>
        <begin position="27"/>
        <end position="504"/>
    </location>
</feature>
<keyword evidence="2" id="KW-0813">Transport</keyword>
<feature type="transmembrane region" description="Helical" evidence="6">
    <location>
        <begin position="193"/>
        <end position="215"/>
    </location>
</feature>
<keyword evidence="4 6" id="KW-1133">Transmembrane helix</keyword>
<dbReference type="SMART" id="SM00700">
    <property type="entry name" value="JHBP"/>
    <property type="match status" value="1"/>
</dbReference>
<evidence type="ECO:0000259" key="7">
    <source>
        <dbReference type="PROSITE" id="PS50850"/>
    </source>
</evidence>
<dbReference type="InterPro" id="IPR038606">
    <property type="entry name" value="To_sf"/>
</dbReference>
<dbReference type="SUPFAM" id="SSF103473">
    <property type="entry name" value="MFS general substrate transporter"/>
    <property type="match status" value="1"/>
</dbReference>
<dbReference type="PANTHER" id="PTHR23511:SF35">
    <property type="entry name" value="MAJOR FACILITATOR SUPERFAMILY (MFS) PROFILE DOMAIN-CONTAINING PROTEIN"/>
    <property type="match status" value="1"/>
</dbReference>
<feature type="transmembrane region" description="Helical" evidence="6">
    <location>
        <begin position="393"/>
        <end position="413"/>
    </location>
</feature>
<evidence type="ECO:0000256" key="3">
    <source>
        <dbReference type="ARBA" id="ARBA00022692"/>
    </source>
</evidence>
<evidence type="ECO:0000313" key="8">
    <source>
        <dbReference type="EMBL" id="KAG5684740.1"/>
    </source>
</evidence>
<proteinExistence type="predicted"/>
<dbReference type="AlphaFoldDB" id="A0A9J6CS67"/>
<evidence type="ECO:0000256" key="5">
    <source>
        <dbReference type="ARBA" id="ARBA00023136"/>
    </source>
</evidence>
<evidence type="ECO:0000256" key="2">
    <source>
        <dbReference type="ARBA" id="ARBA00022448"/>
    </source>
</evidence>
<feature type="transmembrane region" description="Helical" evidence="6">
    <location>
        <begin position="25"/>
        <end position="52"/>
    </location>
</feature>
<evidence type="ECO:0000313" key="9">
    <source>
        <dbReference type="Proteomes" id="UP001107558"/>
    </source>
</evidence>
<dbReference type="Pfam" id="PF06585">
    <property type="entry name" value="JHBP"/>
    <property type="match status" value="2"/>
</dbReference>
<dbReference type="Gene3D" id="3.15.10.30">
    <property type="entry name" value="Haemolymph juvenile hormone binding protein"/>
    <property type="match status" value="1"/>
</dbReference>
<feature type="transmembrane region" description="Helical" evidence="6">
    <location>
        <begin position="97"/>
        <end position="116"/>
    </location>
</feature>